<dbReference type="SMART" id="SM00034">
    <property type="entry name" value="CLECT"/>
    <property type="match status" value="1"/>
</dbReference>
<dbReference type="CDD" id="cd00037">
    <property type="entry name" value="CLECT"/>
    <property type="match status" value="1"/>
</dbReference>
<dbReference type="EnsemblMetazoa" id="XM_038199247.1">
    <property type="protein sequence ID" value="XP_038055175.1"/>
    <property type="gene ID" value="LOC119727378"/>
</dbReference>
<protein>
    <recommendedName>
        <fullName evidence="2">C-type lectin domain-containing protein</fullName>
    </recommendedName>
</protein>
<reference evidence="3" key="1">
    <citation type="submission" date="2022-11" db="UniProtKB">
        <authorList>
            <consortium name="EnsemblMetazoa"/>
        </authorList>
    </citation>
    <scope>IDENTIFICATION</scope>
</reference>
<dbReference type="GeneID" id="119727378"/>
<dbReference type="Proteomes" id="UP000887568">
    <property type="component" value="Unplaced"/>
</dbReference>
<dbReference type="OMA" id="WAPHERS"/>
<accession>A0A913ZV80</accession>
<dbReference type="InterPro" id="IPR016187">
    <property type="entry name" value="CTDL_fold"/>
</dbReference>
<organism evidence="3 4">
    <name type="scientific">Patiria miniata</name>
    <name type="common">Bat star</name>
    <name type="synonym">Asterina miniata</name>
    <dbReference type="NCBI Taxonomy" id="46514"/>
    <lineage>
        <taxon>Eukaryota</taxon>
        <taxon>Metazoa</taxon>
        <taxon>Echinodermata</taxon>
        <taxon>Eleutherozoa</taxon>
        <taxon>Asterozoa</taxon>
        <taxon>Asteroidea</taxon>
        <taxon>Valvatacea</taxon>
        <taxon>Valvatida</taxon>
        <taxon>Asterinidae</taxon>
        <taxon>Patiria</taxon>
    </lineage>
</organism>
<dbReference type="AlphaFoldDB" id="A0A913ZV80"/>
<keyword evidence="1" id="KW-0732">Signal</keyword>
<dbReference type="InterPro" id="IPR001304">
    <property type="entry name" value="C-type_lectin-like"/>
</dbReference>
<evidence type="ECO:0000259" key="2">
    <source>
        <dbReference type="PROSITE" id="PS50041"/>
    </source>
</evidence>
<dbReference type="OrthoDB" id="418245at2759"/>
<sequence length="170" mass="19629">MMNRVLIFSVLMAALCALASAGCPEGYTQRDWPNQHGNCYKVWTTPEWWFYAEHFCRVDGGWLATIRNEEDSIWINNFFVDHRGHTCIDWYWVGGDDILREGTWRWQDGSKVIYTNWFAGQPDNGGEEEDGMIVYVGSRKWNDNSTGRAAACFVCETYPTERQCSIVTSN</sequence>
<dbReference type="PROSITE" id="PS50041">
    <property type="entry name" value="C_TYPE_LECTIN_2"/>
    <property type="match status" value="1"/>
</dbReference>
<dbReference type="PANTHER" id="PTHR22801">
    <property type="entry name" value="LITHOSTATHINE"/>
    <property type="match status" value="1"/>
</dbReference>
<dbReference type="InterPro" id="IPR050801">
    <property type="entry name" value="Ca-Dep_Lectins_ImmuneDev"/>
</dbReference>
<evidence type="ECO:0000313" key="4">
    <source>
        <dbReference type="Proteomes" id="UP000887568"/>
    </source>
</evidence>
<proteinExistence type="predicted"/>
<dbReference type="PANTHER" id="PTHR22801:SF63">
    <property type="entry name" value="C-TYPE LECTIN DOMAIN-CONTAINING PROTEIN"/>
    <property type="match status" value="1"/>
</dbReference>
<name>A0A913ZV80_PATMI</name>
<feature type="domain" description="C-type lectin" evidence="2">
    <location>
        <begin position="35"/>
        <end position="143"/>
    </location>
</feature>
<feature type="signal peptide" evidence="1">
    <location>
        <begin position="1"/>
        <end position="21"/>
    </location>
</feature>
<dbReference type="SUPFAM" id="SSF56436">
    <property type="entry name" value="C-type lectin-like"/>
    <property type="match status" value="1"/>
</dbReference>
<dbReference type="RefSeq" id="XP_038055175.1">
    <property type="nucleotide sequence ID" value="XM_038199247.1"/>
</dbReference>
<dbReference type="Pfam" id="PF00059">
    <property type="entry name" value="Lectin_C"/>
    <property type="match status" value="1"/>
</dbReference>
<dbReference type="Gene3D" id="3.10.100.10">
    <property type="entry name" value="Mannose-Binding Protein A, subunit A"/>
    <property type="match status" value="1"/>
</dbReference>
<evidence type="ECO:0000256" key="1">
    <source>
        <dbReference type="SAM" id="SignalP"/>
    </source>
</evidence>
<evidence type="ECO:0000313" key="3">
    <source>
        <dbReference type="EnsemblMetazoa" id="XP_038055175.1"/>
    </source>
</evidence>
<dbReference type="InterPro" id="IPR016186">
    <property type="entry name" value="C-type_lectin-like/link_sf"/>
</dbReference>
<feature type="chain" id="PRO_5037656515" description="C-type lectin domain-containing protein" evidence="1">
    <location>
        <begin position="22"/>
        <end position="170"/>
    </location>
</feature>
<dbReference type="PROSITE" id="PS51257">
    <property type="entry name" value="PROKAR_LIPOPROTEIN"/>
    <property type="match status" value="1"/>
</dbReference>
<keyword evidence="4" id="KW-1185">Reference proteome</keyword>